<dbReference type="InterPro" id="IPR022761">
    <property type="entry name" value="Fumarate_lyase_N"/>
</dbReference>
<dbReference type="AlphaFoldDB" id="A0A380NP60"/>
<dbReference type="RefSeq" id="WP_115310843.1">
    <property type="nucleotide sequence ID" value="NZ_UHIO01000001.1"/>
</dbReference>
<dbReference type="InterPro" id="IPR024083">
    <property type="entry name" value="Fumarase/histidase_N"/>
</dbReference>
<dbReference type="GO" id="GO:0042450">
    <property type="term" value="P:L-arginine biosynthetic process via ornithine"/>
    <property type="evidence" value="ECO:0007669"/>
    <property type="project" value="InterPro"/>
</dbReference>
<dbReference type="InterPro" id="IPR000362">
    <property type="entry name" value="Fumarate_lyase_fam"/>
</dbReference>
<feature type="domain" description="Fumarate lyase N-terminal" evidence="5">
    <location>
        <begin position="101"/>
        <end position="307"/>
    </location>
</feature>
<keyword evidence="3" id="KW-0055">Arginine biosynthesis</keyword>
<dbReference type="Gene3D" id="1.10.40.30">
    <property type="entry name" value="Fumarase/aspartase (C-terminal domain)"/>
    <property type="match status" value="1"/>
</dbReference>
<protein>
    <recommendedName>
        <fullName evidence="2">argininosuccinate lyase</fullName>
        <ecNumber evidence="2">4.3.2.1</ecNumber>
    </recommendedName>
</protein>
<dbReference type="GO" id="GO:0004056">
    <property type="term" value="F:argininosuccinate lyase activity"/>
    <property type="evidence" value="ECO:0007669"/>
    <property type="project" value="UniProtKB-EC"/>
</dbReference>
<dbReference type="PRINTS" id="PR00145">
    <property type="entry name" value="ARGSUCLYASE"/>
</dbReference>
<proteinExistence type="predicted"/>
<dbReference type="OrthoDB" id="9769623at2"/>
<evidence type="ECO:0000259" key="5">
    <source>
        <dbReference type="Pfam" id="PF00206"/>
    </source>
</evidence>
<name>A0A380NP60_9FIRM</name>
<evidence type="ECO:0000313" key="8">
    <source>
        <dbReference type="Proteomes" id="UP000255367"/>
    </source>
</evidence>
<dbReference type="Gene3D" id="1.20.200.10">
    <property type="entry name" value="Fumarase/aspartase (Central domain)"/>
    <property type="match status" value="1"/>
</dbReference>
<keyword evidence="8" id="KW-1185">Reference proteome</keyword>
<dbReference type="SUPFAM" id="SSF48557">
    <property type="entry name" value="L-aspartase-like"/>
    <property type="match status" value="1"/>
</dbReference>
<dbReference type="Pfam" id="PF00206">
    <property type="entry name" value="Lyase_1"/>
    <property type="match status" value="1"/>
</dbReference>
<dbReference type="PANTHER" id="PTHR43814:SF1">
    <property type="entry name" value="ARGININOSUCCINATE LYASE"/>
    <property type="match status" value="1"/>
</dbReference>
<dbReference type="InterPro" id="IPR008948">
    <property type="entry name" value="L-Aspartase-like"/>
</dbReference>
<dbReference type="Pfam" id="PF14698">
    <property type="entry name" value="ASL_C2"/>
    <property type="match status" value="1"/>
</dbReference>
<dbReference type="Gene3D" id="1.10.275.10">
    <property type="entry name" value="Fumarase/aspartase (N-terminal domain)"/>
    <property type="match status" value="1"/>
</dbReference>
<dbReference type="Proteomes" id="UP000255367">
    <property type="component" value="Unassembled WGS sequence"/>
</dbReference>
<dbReference type="PANTHER" id="PTHR43814">
    <property type="entry name" value="ARGININOSUCCINATE LYASE"/>
    <property type="match status" value="1"/>
</dbReference>
<dbReference type="EC" id="4.3.2.1" evidence="2"/>
<reference evidence="7 8" key="1">
    <citation type="submission" date="2018-06" db="EMBL/GenBank/DDBJ databases">
        <authorList>
            <consortium name="Pathogen Informatics"/>
            <person name="Doyle S."/>
        </authorList>
    </citation>
    <scope>NUCLEOTIDE SEQUENCE [LARGE SCALE GENOMIC DNA]</scope>
    <source>
        <strain evidence="7 8">NCTC12020</strain>
    </source>
</reference>
<accession>A0A380NP60</accession>
<dbReference type="InterPro" id="IPR029419">
    <property type="entry name" value="Arg_succ_lyase_C"/>
</dbReference>
<keyword evidence="3" id="KW-0028">Amino-acid biosynthesis</keyword>
<dbReference type="UniPathway" id="UPA00068">
    <property type="reaction ID" value="UER00114"/>
</dbReference>
<evidence type="ECO:0000256" key="1">
    <source>
        <dbReference type="ARBA" id="ARBA00004941"/>
    </source>
</evidence>
<evidence type="ECO:0000313" key="7">
    <source>
        <dbReference type="EMBL" id="SUP44641.1"/>
    </source>
</evidence>
<evidence type="ECO:0000259" key="6">
    <source>
        <dbReference type="Pfam" id="PF14698"/>
    </source>
</evidence>
<sequence>MKEDSVNNTIKTQWTFNPYNSSREPMVQAIDTDTEDVFFWIGEINKASLVINSNQGLLDRRLAKELAKGLQQVLAKGQRIDTRPQNVVDFEVLWVRESGSEVSRIHIGRSSQDMLTTANMAMLRTALLDLGKALLALNGILLELAIKHKATIVPAYTNGVAAQPTSYGHYLHAFFEGFSRDLDCLQAVYGRINRSPMGAMVLNGTGWPLDREAMAQYLGFRTLAYNCYDATQVYTLEYAVDLASITNSIAIHVGNFIADVMQQYAQPRPWIVLQEGLGNTYISSAMPQKRNPGLLNATRTKATTLLGEGYTAVMRAHNVPPGMADARGIDLVDLVQSAQLVVTLFSHCLQMLQVNETRALEELNLDWTASQEVADILMREYNIPFRIGHHVASDIVSYARMHQIKPLEFPYEAVIRIYTSIVETVNDIGLPAIFPMSEARFKEALNPIEIVQHRAVKGGPQMVEMEYMLQQSQVVLNNKVNWLKAETDILQKAREILQHDFQTVLNVE</sequence>
<dbReference type="InterPro" id="IPR009049">
    <property type="entry name" value="Argininosuccinate_lyase"/>
</dbReference>
<organism evidence="7 8">
    <name type="scientific">Veillonella criceti</name>
    <dbReference type="NCBI Taxonomy" id="103891"/>
    <lineage>
        <taxon>Bacteria</taxon>
        <taxon>Bacillati</taxon>
        <taxon>Bacillota</taxon>
        <taxon>Negativicutes</taxon>
        <taxon>Veillonellales</taxon>
        <taxon>Veillonellaceae</taxon>
        <taxon>Veillonella</taxon>
    </lineage>
</organism>
<evidence type="ECO:0000256" key="2">
    <source>
        <dbReference type="ARBA" id="ARBA00012338"/>
    </source>
</evidence>
<feature type="domain" description="Argininosuccinate lyase C-terminal" evidence="6">
    <location>
        <begin position="371"/>
        <end position="425"/>
    </location>
</feature>
<comment type="pathway">
    <text evidence="1">Amino-acid biosynthesis; L-arginine biosynthesis; L-arginine from L-ornithine and carbamoyl phosphate: step 3/3.</text>
</comment>
<evidence type="ECO:0000256" key="4">
    <source>
        <dbReference type="ARBA" id="ARBA00023239"/>
    </source>
</evidence>
<dbReference type="PRINTS" id="PR00149">
    <property type="entry name" value="FUMRATELYASE"/>
</dbReference>
<dbReference type="GO" id="GO:0005829">
    <property type="term" value="C:cytosol"/>
    <property type="evidence" value="ECO:0007669"/>
    <property type="project" value="TreeGrafter"/>
</dbReference>
<evidence type="ECO:0000256" key="3">
    <source>
        <dbReference type="ARBA" id="ARBA00022571"/>
    </source>
</evidence>
<keyword evidence="4 7" id="KW-0456">Lyase</keyword>
<dbReference type="EMBL" id="UHIO01000001">
    <property type="protein sequence ID" value="SUP44641.1"/>
    <property type="molecule type" value="Genomic_DNA"/>
</dbReference>
<gene>
    <name evidence="7" type="primary">argH_2</name>
    <name evidence="7" type="ORF">NCTC12020_01758</name>
</gene>